<evidence type="ECO:0000313" key="7">
    <source>
        <dbReference type="Proteomes" id="UP000774000"/>
    </source>
</evidence>
<dbReference type="RefSeq" id="WP_204701850.1">
    <property type="nucleotide sequence ID" value="NZ_JAFBDQ010000009.1"/>
</dbReference>
<evidence type="ECO:0000256" key="2">
    <source>
        <dbReference type="ARBA" id="ARBA00022692"/>
    </source>
</evidence>
<evidence type="ECO:0000256" key="4">
    <source>
        <dbReference type="ARBA" id="ARBA00023136"/>
    </source>
</evidence>
<dbReference type="NCBIfam" id="TIGR02840">
    <property type="entry name" value="spore_YtaF"/>
    <property type="match status" value="1"/>
</dbReference>
<keyword evidence="7" id="KW-1185">Reference proteome</keyword>
<dbReference type="PANTHER" id="PTHR35529:SF2">
    <property type="entry name" value="SPORULATION PROTEIN YTAF-RELATED"/>
    <property type="match status" value="1"/>
</dbReference>
<evidence type="ECO:0000256" key="1">
    <source>
        <dbReference type="ARBA" id="ARBA00022475"/>
    </source>
</evidence>
<reference evidence="6" key="1">
    <citation type="submission" date="2021-01" db="EMBL/GenBank/DDBJ databases">
        <title>Genomic Encyclopedia of Type Strains, Phase IV (KMG-IV): sequencing the most valuable type-strain genomes for metagenomic binning, comparative biology and taxonomic classification.</title>
        <authorList>
            <person name="Goeker M."/>
        </authorList>
    </citation>
    <scope>NUCLEOTIDE SEQUENCE</scope>
    <source>
        <strain evidence="6">DSM 23230</strain>
    </source>
</reference>
<keyword evidence="4 5" id="KW-0472">Membrane</keyword>
<evidence type="ECO:0000256" key="3">
    <source>
        <dbReference type="ARBA" id="ARBA00022989"/>
    </source>
</evidence>
<keyword evidence="1" id="KW-1003">Cell membrane</keyword>
<sequence length="213" mass="22914">MNLLPVLILALAISLDGFLAGITYGLKGIKINLCPIVIISIASGVMVLFSMVCGSWLTKLFPALWASKIGGLLLVLIGGWLLYQSAREIDNNEDIAKKWPRELFSFEINSLGLIINILQEPLRADLDYSGTISKQEAVVLGTALALDAFGAGIGAAMAGYNILATAIFVIAFKFVLLKMGVWLGTNTTADYSRNNLKLTPGFILIILGLIKLL</sequence>
<feature type="transmembrane region" description="Helical" evidence="5">
    <location>
        <begin position="6"/>
        <end position="26"/>
    </location>
</feature>
<dbReference type="InterPro" id="IPR014205">
    <property type="entry name" value="Spore_YtaF"/>
</dbReference>
<keyword evidence="2 5" id="KW-0812">Transmembrane</keyword>
<name>A0A938XXG2_9FIRM</name>
<proteinExistence type="predicted"/>
<dbReference type="Proteomes" id="UP000774000">
    <property type="component" value="Unassembled WGS sequence"/>
</dbReference>
<feature type="transmembrane region" description="Helical" evidence="5">
    <location>
        <begin position="33"/>
        <end position="57"/>
    </location>
</feature>
<dbReference type="Pfam" id="PF02659">
    <property type="entry name" value="Mntp"/>
    <property type="match status" value="2"/>
</dbReference>
<feature type="transmembrane region" description="Helical" evidence="5">
    <location>
        <begin position="137"/>
        <end position="156"/>
    </location>
</feature>
<gene>
    <name evidence="6" type="ORF">JOC47_001939</name>
</gene>
<feature type="transmembrane region" description="Helical" evidence="5">
    <location>
        <begin position="162"/>
        <end position="183"/>
    </location>
</feature>
<dbReference type="InterPro" id="IPR003810">
    <property type="entry name" value="Mntp/YtaF"/>
</dbReference>
<comment type="caution">
    <text evidence="6">The sequence shown here is derived from an EMBL/GenBank/DDBJ whole genome shotgun (WGS) entry which is preliminary data.</text>
</comment>
<organism evidence="6 7">
    <name type="scientific">Halanaerobacter jeridensis</name>
    <dbReference type="NCBI Taxonomy" id="706427"/>
    <lineage>
        <taxon>Bacteria</taxon>
        <taxon>Bacillati</taxon>
        <taxon>Bacillota</taxon>
        <taxon>Clostridia</taxon>
        <taxon>Halanaerobiales</taxon>
        <taxon>Halobacteroidaceae</taxon>
        <taxon>Halanaerobacter</taxon>
    </lineage>
</organism>
<evidence type="ECO:0000313" key="6">
    <source>
        <dbReference type="EMBL" id="MBM7557085.1"/>
    </source>
</evidence>
<accession>A0A938XXG2</accession>
<dbReference type="EMBL" id="JAFBDQ010000009">
    <property type="protein sequence ID" value="MBM7557085.1"/>
    <property type="molecule type" value="Genomic_DNA"/>
</dbReference>
<feature type="transmembrane region" description="Helical" evidence="5">
    <location>
        <begin position="63"/>
        <end position="83"/>
    </location>
</feature>
<protein>
    <submittedName>
        <fullName evidence="6">Sporulation protein YtaF</fullName>
    </submittedName>
</protein>
<dbReference type="PANTHER" id="PTHR35529">
    <property type="entry name" value="MANGANESE EFFLUX PUMP MNTP-RELATED"/>
    <property type="match status" value="1"/>
</dbReference>
<keyword evidence="3 5" id="KW-1133">Transmembrane helix</keyword>
<dbReference type="AlphaFoldDB" id="A0A938XXG2"/>
<evidence type="ECO:0000256" key="5">
    <source>
        <dbReference type="SAM" id="Phobius"/>
    </source>
</evidence>
<dbReference type="PRINTS" id="PR00173">
    <property type="entry name" value="EDTRNSPORT"/>
</dbReference>